<feature type="compositionally biased region" description="Gly residues" evidence="1">
    <location>
        <begin position="43"/>
        <end position="56"/>
    </location>
</feature>
<dbReference type="AlphaFoldDB" id="D7LJL7"/>
<dbReference type="HOGENOM" id="CLU_194804_0_0_1"/>
<dbReference type="PANTHER" id="PTHR37721">
    <property type="entry name" value="OS05G0464200 PROTEIN"/>
    <property type="match status" value="1"/>
</dbReference>
<organism evidence="3">
    <name type="scientific">Arabidopsis lyrata subsp. lyrata</name>
    <name type="common">Lyre-leaved rock-cress</name>
    <dbReference type="NCBI Taxonomy" id="81972"/>
    <lineage>
        <taxon>Eukaryota</taxon>
        <taxon>Viridiplantae</taxon>
        <taxon>Streptophyta</taxon>
        <taxon>Embryophyta</taxon>
        <taxon>Tracheophyta</taxon>
        <taxon>Spermatophyta</taxon>
        <taxon>Magnoliopsida</taxon>
        <taxon>eudicotyledons</taxon>
        <taxon>Gunneridae</taxon>
        <taxon>Pentapetalae</taxon>
        <taxon>rosids</taxon>
        <taxon>malvids</taxon>
        <taxon>Brassicales</taxon>
        <taxon>Brassicaceae</taxon>
        <taxon>Camelineae</taxon>
        <taxon>Arabidopsis</taxon>
    </lineage>
</organism>
<feature type="region of interest" description="Disordered" evidence="1">
    <location>
        <begin position="1"/>
        <end position="23"/>
    </location>
</feature>
<reference evidence="3" key="1">
    <citation type="journal article" date="2011" name="Nat. Genet.">
        <title>The Arabidopsis lyrata genome sequence and the basis of rapid genome size change.</title>
        <authorList>
            <person name="Hu T.T."/>
            <person name="Pattyn P."/>
            <person name="Bakker E.G."/>
            <person name="Cao J."/>
            <person name="Cheng J.-F."/>
            <person name="Clark R.M."/>
            <person name="Fahlgren N."/>
            <person name="Fawcett J.A."/>
            <person name="Grimwood J."/>
            <person name="Gundlach H."/>
            <person name="Haberer G."/>
            <person name="Hollister J.D."/>
            <person name="Ossowski S."/>
            <person name="Ottilar R.P."/>
            <person name="Salamov A.A."/>
            <person name="Schneeberger K."/>
            <person name="Spannagl M."/>
            <person name="Wang X."/>
            <person name="Yang L."/>
            <person name="Nasrallah M.E."/>
            <person name="Bergelson J."/>
            <person name="Carrington J.C."/>
            <person name="Gaut B.S."/>
            <person name="Schmutz J."/>
            <person name="Mayer K.F.X."/>
            <person name="Van de Peer Y."/>
            <person name="Grigoriev I.V."/>
            <person name="Nordborg M."/>
            <person name="Weigel D."/>
            <person name="Guo Y.-L."/>
        </authorList>
    </citation>
    <scope>NUCLEOTIDE SEQUENCE [LARGE SCALE GENOMIC DNA]</scope>
    <source>
        <strain evidence="3">cv. MN47</strain>
    </source>
</reference>
<proteinExistence type="predicted"/>
<evidence type="ECO:0000313" key="3">
    <source>
        <dbReference type="Proteomes" id="UP000008694"/>
    </source>
</evidence>
<keyword evidence="3" id="KW-1185">Reference proteome</keyword>
<evidence type="ECO:0000256" key="1">
    <source>
        <dbReference type="SAM" id="MobiDB-lite"/>
    </source>
</evidence>
<protein>
    <submittedName>
        <fullName evidence="2">Uncharacterized protein</fullName>
    </submittedName>
</protein>
<gene>
    <name evidence="2" type="ORF">ARALYDRAFT_901802</name>
</gene>
<dbReference type="Gramene" id="scaffold_401303.1">
    <property type="protein sequence ID" value="scaffold_401303.1"/>
    <property type="gene ID" value="scaffold_401303.1"/>
</dbReference>
<dbReference type="Proteomes" id="UP000008694">
    <property type="component" value="Unassembled WGS sequence"/>
</dbReference>
<feature type="region of interest" description="Disordered" evidence="1">
    <location>
        <begin position="42"/>
        <end position="77"/>
    </location>
</feature>
<dbReference type="OrthoDB" id="1060990at2759"/>
<sequence>MESLTTKSSTARSVELPPRRGKVKREIFGFLANSIVSMMKAGGAFGRNSGGGGGGSSSSTTTPPGSGYTSEQNNEST</sequence>
<dbReference type="EMBL" id="GL348716">
    <property type="protein sequence ID" value="EFH55424.1"/>
    <property type="molecule type" value="Genomic_DNA"/>
</dbReference>
<dbReference type="PANTHER" id="PTHR37721:SF1">
    <property type="entry name" value="OS05G0464200 PROTEIN"/>
    <property type="match status" value="1"/>
</dbReference>
<accession>D7LJL7</accession>
<feature type="compositionally biased region" description="Polar residues" evidence="1">
    <location>
        <begin position="1"/>
        <end position="12"/>
    </location>
</feature>
<evidence type="ECO:0000313" key="2">
    <source>
        <dbReference type="EMBL" id="EFH55424.1"/>
    </source>
</evidence>
<dbReference type="eggNOG" id="ENOG502SD9T">
    <property type="taxonomic scope" value="Eukaryota"/>
</dbReference>
<name>D7LJL7_ARALL</name>
<feature type="compositionally biased region" description="Low complexity" evidence="1">
    <location>
        <begin position="57"/>
        <end position="70"/>
    </location>
</feature>